<evidence type="ECO:0000259" key="1">
    <source>
        <dbReference type="Pfam" id="PF01683"/>
    </source>
</evidence>
<protein>
    <submittedName>
        <fullName evidence="2">EB module</fullName>
    </submittedName>
</protein>
<evidence type="ECO:0000313" key="3">
    <source>
        <dbReference type="Proteomes" id="UP000053660"/>
    </source>
</evidence>
<dbReference type="EMBL" id="KN551096">
    <property type="protein sequence ID" value="KHJ92845.1"/>
    <property type="molecule type" value="Genomic_DNA"/>
</dbReference>
<organism evidence="2 3">
    <name type="scientific">Oesophagostomum dentatum</name>
    <name type="common">Nodular worm</name>
    <dbReference type="NCBI Taxonomy" id="61180"/>
    <lineage>
        <taxon>Eukaryota</taxon>
        <taxon>Metazoa</taxon>
        <taxon>Ecdysozoa</taxon>
        <taxon>Nematoda</taxon>
        <taxon>Chromadorea</taxon>
        <taxon>Rhabditida</taxon>
        <taxon>Rhabditina</taxon>
        <taxon>Rhabditomorpha</taxon>
        <taxon>Strongyloidea</taxon>
        <taxon>Strongylidae</taxon>
        <taxon>Oesophagostomum</taxon>
    </lineage>
</organism>
<evidence type="ECO:0000313" key="2">
    <source>
        <dbReference type="EMBL" id="KHJ92845.1"/>
    </source>
</evidence>
<sequence length="149" mass="15515">MPVKQQCGTKSSPLISSTGQVAQCENATGLCPSGFSCKQNPHASGGQCMNGQVYVNGQCLNRVSIGSPCRRTEQCLGGAACNNSRCECPKGKSNVDGECVEWGDACELGMVLVNGDCVSLASPGMNCIAQEQCIDHSQCASNRCQCIQG</sequence>
<dbReference type="OrthoDB" id="5850257at2759"/>
<dbReference type="Proteomes" id="UP000053660">
    <property type="component" value="Unassembled WGS sequence"/>
</dbReference>
<reference evidence="2 3" key="1">
    <citation type="submission" date="2014-03" db="EMBL/GenBank/DDBJ databases">
        <title>Draft genome of the hookworm Oesophagostomum dentatum.</title>
        <authorList>
            <person name="Mitreva M."/>
        </authorList>
    </citation>
    <scope>NUCLEOTIDE SEQUENCE [LARGE SCALE GENOMIC DNA]</scope>
    <source>
        <strain evidence="2 3">OD-Hann</strain>
    </source>
</reference>
<dbReference type="PANTHER" id="PTHR37157:SF2">
    <property type="entry name" value="EB DOMAIN-CONTAINING PROTEIN-RELATED"/>
    <property type="match status" value="1"/>
</dbReference>
<feature type="domain" description="EB" evidence="1">
    <location>
        <begin position="48"/>
        <end position="99"/>
    </location>
</feature>
<dbReference type="PANTHER" id="PTHR37157">
    <property type="entry name" value="PRION-LIKE-(Q/N-RICH) DOMAIN-BEARING PROTEIN 25"/>
    <property type="match status" value="1"/>
</dbReference>
<proteinExistence type="predicted"/>
<name>A0A0B1TBW9_OESDE</name>
<gene>
    <name evidence="2" type="ORF">OESDEN_07257</name>
</gene>
<dbReference type="InterPro" id="IPR006149">
    <property type="entry name" value="EB_dom"/>
</dbReference>
<dbReference type="AlphaFoldDB" id="A0A0B1TBW9"/>
<keyword evidence="3" id="KW-1185">Reference proteome</keyword>
<accession>A0A0B1TBW9</accession>
<dbReference type="InterPro" id="IPR006150">
    <property type="entry name" value="Cys_repeat_1"/>
</dbReference>
<dbReference type="SMART" id="SM00289">
    <property type="entry name" value="WR1"/>
    <property type="match status" value="3"/>
</dbReference>
<feature type="domain" description="EB" evidence="1">
    <location>
        <begin position="106"/>
        <end position="149"/>
    </location>
</feature>
<dbReference type="Pfam" id="PF01683">
    <property type="entry name" value="EB"/>
    <property type="match status" value="2"/>
</dbReference>